<dbReference type="Gene3D" id="3.40.50.200">
    <property type="entry name" value="Peptidase S8/S53 domain"/>
    <property type="match status" value="1"/>
</dbReference>
<feature type="active site" description="Charge relay system" evidence="5">
    <location>
        <position position="563"/>
    </location>
</feature>
<protein>
    <submittedName>
        <fullName evidence="8">S8 family serine peptidase</fullName>
    </submittedName>
</protein>
<feature type="domain" description="Peptidase S8/S53" evidence="7">
    <location>
        <begin position="370"/>
        <end position="599"/>
    </location>
</feature>
<feature type="chain" id="PRO_5046198679" evidence="6">
    <location>
        <begin position="30"/>
        <end position="620"/>
    </location>
</feature>
<dbReference type="PRINTS" id="PR00723">
    <property type="entry name" value="SUBTILISIN"/>
</dbReference>
<feature type="signal peptide" evidence="6">
    <location>
        <begin position="1"/>
        <end position="29"/>
    </location>
</feature>
<evidence type="ECO:0000313" key="8">
    <source>
        <dbReference type="EMBL" id="MEK8050491.1"/>
    </source>
</evidence>
<name>A0ABU9CHV2_9BURK</name>
<keyword evidence="3 5" id="KW-0378">Hydrolase</keyword>
<evidence type="ECO:0000256" key="3">
    <source>
        <dbReference type="ARBA" id="ARBA00022801"/>
    </source>
</evidence>
<gene>
    <name evidence="8" type="ORF">AACH10_09595</name>
</gene>
<keyword evidence="2 5" id="KW-0645">Protease</keyword>
<dbReference type="EMBL" id="JBBUTH010000004">
    <property type="protein sequence ID" value="MEK8050491.1"/>
    <property type="molecule type" value="Genomic_DNA"/>
</dbReference>
<dbReference type="InterPro" id="IPR000209">
    <property type="entry name" value="Peptidase_S8/S53_dom"/>
</dbReference>
<evidence type="ECO:0000256" key="4">
    <source>
        <dbReference type="ARBA" id="ARBA00022825"/>
    </source>
</evidence>
<evidence type="ECO:0000256" key="1">
    <source>
        <dbReference type="ARBA" id="ARBA00011073"/>
    </source>
</evidence>
<evidence type="ECO:0000256" key="5">
    <source>
        <dbReference type="PROSITE-ProRule" id="PRU01240"/>
    </source>
</evidence>
<keyword evidence="4 5" id="KW-0720">Serine protease</keyword>
<evidence type="ECO:0000256" key="2">
    <source>
        <dbReference type="ARBA" id="ARBA00022670"/>
    </source>
</evidence>
<dbReference type="PROSITE" id="PS51892">
    <property type="entry name" value="SUBTILASE"/>
    <property type="match status" value="1"/>
</dbReference>
<dbReference type="SUPFAM" id="SSF52743">
    <property type="entry name" value="Subtilisin-like"/>
    <property type="match status" value="1"/>
</dbReference>
<evidence type="ECO:0000313" key="9">
    <source>
        <dbReference type="Proteomes" id="UP001365405"/>
    </source>
</evidence>
<dbReference type="Pfam" id="PF00082">
    <property type="entry name" value="Peptidase_S8"/>
    <property type="match status" value="1"/>
</dbReference>
<dbReference type="InterPro" id="IPR036852">
    <property type="entry name" value="Peptidase_S8/S53_dom_sf"/>
</dbReference>
<dbReference type="InterPro" id="IPR015500">
    <property type="entry name" value="Peptidase_S8_subtilisin-rel"/>
</dbReference>
<dbReference type="Proteomes" id="UP001365405">
    <property type="component" value="Unassembled WGS sequence"/>
</dbReference>
<comment type="similarity">
    <text evidence="1 5">Belongs to the peptidase S8 family.</text>
</comment>
<comment type="caution">
    <text evidence="8">The sequence shown here is derived from an EMBL/GenBank/DDBJ whole genome shotgun (WGS) entry which is preliminary data.</text>
</comment>
<organism evidence="8 9">
    <name type="scientific">Pseudaquabacterium inlustre</name>
    <dbReference type="NCBI Taxonomy" id="2984192"/>
    <lineage>
        <taxon>Bacteria</taxon>
        <taxon>Pseudomonadati</taxon>
        <taxon>Pseudomonadota</taxon>
        <taxon>Betaproteobacteria</taxon>
        <taxon>Burkholderiales</taxon>
        <taxon>Sphaerotilaceae</taxon>
        <taxon>Pseudaquabacterium</taxon>
    </lineage>
</organism>
<feature type="active site" description="Charge relay system" evidence="5">
    <location>
        <position position="375"/>
    </location>
</feature>
<evidence type="ECO:0000259" key="7">
    <source>
        <dbReference type="Pfam" id="PF00082"/>
    </source>
</evidence>
<accession>A0ABU9CHV2</accession>
<proteinExistence type="inferred from homology"/>
<dbReference type="InterPro" id="IPR050131">
    <property type="entry name" value="Peptidase_S8_subtilisin-like"/>
</dbReference>
<feature type="active site" description="Charge relay system" evidence="5">
    <location>
        <position position="276"/>
    </location>
</feature>
<dbReference type="RefSeq" id="WP_341410166.1">
    <property type="nucleotide sequence ID" value="NZ_JBBUTH010000004.1"/>
</dbReference>
<dbReference type="PANTHER" id="PTHR43806">
    <property type="entry name" value="PEPTIDASE S8"/>
    <property type="match status" value="1"/>
</dbReference>
<keyword evidence="9" id="KW-1185">Reference proteome</keyword>
<sequence length="620" mass="65077">MSRAHPTQALGRIAAAVALACALAGGASAVQAQATKPRIEKAADLPRFTYPVQGKLEDIVRSAERFAPLAAALRRDTESVLAGYDIPDRATQRDLLGLLAALDYLDGRFDSVLARAEQIRALQDKPADKLLSGLRLRAMATAAKTQPSGSEAWRQAVAAGIARELDGLPYAVVENDVKGYKASAELIGEGLILGGVRERLQPVADAAGSLSSDLAPGLVSARFALLHVLPLKRELMATYGSYLARHQVTKADIWAARDVALPAQGPYTPVTLAVWDSGVDTALFGTQVQRGADGQPAVIAFDKYARPATGALMAIPAELQSKLPQMVARTKGLSDLQSGIDSAEASQVKQLLSGLAPAEYKAVVEELGLAGNYEHGTHVAGIAMAGNPHARLVVSRIEFGHTLRPDPCPSLELAKRDAANYPAVTAFFKAQKVRVVNMSWGGSVNDTERELEQCGTGATPEARKALAREIFDIGKKALTQAMAEAPDILFVAAAGNSNSDASFTESMPADIVLPNLLTVGAVDRAGDEAPFTSYGPTVKVHANGYQVESYLPGGTRVALSGTSMAAPQVANLAAKLLAARPGLTPVQLIQAITGTVDRSADGRRLLMNPKAALAAVQSGR</sequence>
<reference evidence="8 9" key="1">
    <citation type="submission" date="2024-04" db="EMBL/GenBank/DDBJ databases">
        <title>Novel species of the genus Ideonella isolated from streams.</title>
        <authorList>
            <person name="Lu H."/>
        </authorList>
    </citation>
    <scope>NUCLEOTIDE SEQUENCE [LARGE SCALE GENOMIC DNA]</scope>
    <source>
        <strain evidence="8 9">DXS22W</strain>
    </source>
</reference>
<keyword evidence="6" id="KW-0732">Signal</keyword>
<dbReference type="PANTHER" id="PTHR43806:SF11">
    <property type="entry name" value="CEREVISIN-RELATED"/>
    <property type="match status" value="1"/>
</dbReference>
<evidence type="ECO:0000256" key="6">
    <source>
        <dbReference type="SAM" id="SignalP"/>
    </source>
</evidence>